<accession>A0A3N0GV68</accession>
<keyword evidence="1" id="KW-1133">Transmembrane helix</keyword>
<keyword evidence="3" id="KW-1185">Reference proteome</keyword>
<sequence>MTTTHAPTAAEDRTQVRQALVPTAVAVAVVGSAVSALFANTRGEAIGEAVFIPLLTAAIFALVVARGLRHESAGGRGIALGVLGLLAVPVAFWSGIPLVLGAGATLLGQAGRRADHGSGKAIASFVLGMITLIGYVAVYVGDYLSTH</sequence>
<feature type="transmembrane region" description="Helical" evidence="1">
    <location>
        <begin position="20"/>
        <end position="39"/>
    </location>
</feature>
<evidence type="ECO:0000313" key="2">
    <source>
        <dbReference type="EMBL" id="RNM16347.1"/>
    </source>
</evidence>
<dbReference type="RefSeq" id="WP_123221843.1">
    <property type="nucleotide sequence ID" value="NZ_RJSF01000009.1"/>
</dbReference>
<feature type="transmembrane region" description="Helical" evidence="1">
    <location>
        <begin position="77"/>
        <end position="101"/>
    </location>
</feature>
<dbReference type="EMBL" id="RJSF01000009">
    <property type="protein sequence ID" value="RNM16347.1"/>
    <property type="molecule type" value="Genomic_DNA"/>
</dbReference>
<reference evidence="2 3" key="1">
    <citation type="submission" date="2018-11" db="EMBL/GenBank/DDBJ databases">
        <authorList>
            <person name="Li F."/>
        </authorList>
    </citation>
    <scope>NUCLEOTIDE SEQUENCE [LARGE SCALE GENOMIC DNA]</scope>
    <source>
        <strain evidence="2 3">Gsoil 818</strain>
    </source>
</reference>
<dbReference type="Proteomes" id="UP000279994">
    <property type="component" value="Unassembled WGS sequence"/>
</dbReference>
<keyword evidence="1" id="KW-0812">Transmembrane</keyword>
<name>A0A3N0GV68_9ACTN</name>
<evidence type="ECO:0000256" key="1">
    <source>
        <dbReference type="SAM" id="Phobius"/>
    </source>
</evidence>
<evidence type="ECO:0000313" key="3">
    <source>
        <dbReference type="Proteomes" id="UP000279994"/>
    </source>
</evidence>
<organism evidence="2 3">
    <name type="scientific">Nocardioides pocheonensis</name>
    <dbReference type="NCBI Taxonomy" id="661485"/>
    <lineage>
        <taxon>Bacteria</taxon>
        <taxon>Bacillati</taxon>
        <taxon>Actinomycetota</taxon>
        <taxon>Actinomycetes</taxon>
        <taxon>Propionibacteriales</taxon>
        <taxon>Nocardioidaceae</taxon>
        <taxon>Nocardioides</taxon>
    </lineage>
</organism>
<comment type="caution">
    <text evidence="2">The sequence shown here is derived from an EMBL/GenBank/DDBJ whole genome shotgun (WGS) entry which is preliminary data.</text>
</comment>
<proteinExistence type="predicted"/>
<gene>
    <name evidence="2" type="ORF">EFL26_05205</name>
</gene>
<feature type="transmembrane region" description="Helical" evidence="1">
    <location>
        <begin position="45"/>
        <end position="65"/>
    </location>
</feature>
<feature type="transmembrane region" description="Helical" evidence="1">
    <location>
        <begin position="121"/>
        <end position="141"/>
    </location>
</feature>
<keyword evidence="1" id="KW-0472">Membrane</keyword>
<dbReference type="AlphaFoldDB" id="A0A3N0GV68"/>
<evidence type="ECO:0008006" key="4">
    <source>
        <dbReference type="Google" id="ProtNLM"/>
    </source>
</evidence>
<protein>
    <recommendedName>
        <fullName evidence="4">DUF4190 domain-containing protein</fullName>
    </recommendedName>
</protein>